<proteinExistence type="predicted"/>
<accession>A0A9P0EEZ9</accession>
<reference evidence="3" key="1">
    <citation type="submission" date="2022-01" db="EMBL/GenBank/DDBJ databases">
        <authorList>
            <person name="King R."/>
        </authorList>
    </citation>
    <scope>NUCLEOTIDE SEQUENCE</scope>
</reference>
<evidence type="ECO:0000256" key="2">
    <source>
        <dbReference type="SAM" id="SignalP"/>
    </source>
</evidence>
<dbReference type="AlphaFoldDB" id="A0A9P0EEZ9"/>
<gene>
    <name evidence="3" type="ORF">NEZAVI_LOCUS5568</name>
</gene>
<feature type="signal peptide" evidence="2">
    <location>
        <begin position="1"/>
        <end position="18"/>
    </location>
</feature>
<keyword evidence="1" id="KW-0812">Transmembrane</keyword>
<keyword evidence="2" id="KW-0732">Signal</keyword>
<evidence type="ECO:0000256" key="1">
    <source>
        <dbReference type="SAM" id="Phobius"/>
    </source>
</evidence>
<name>A0A9P0EEZ9_NEZVI</name>
<feature type="transmembrane region" description="Helical" evidence="1">
    <location>
        <begin position="118"/>
        <end position="143"/>
    </location>
</feature>
<keyword evidence="1" id="KW-0472">Membrane</keyword>
<feature type="chain" id="PRO_5040201782" evidence="2">
    <location>
        <begin position="19"/>
        <end position="177"/>
    </location>
</feature>
<keyword evidence="4" id="KW-1185">Reference proteome</keyword>
<protein>
    <submittedName>
        <fullName evidence="3">Uncharacterized protein</fullName>
    </submittedName>
</protein>
<keyword evidence="1" id="KW-1133">Transmembrane helix</keyword>
<dbReference type="EMBL" id="OV725079">
    <property type="protein sequence ID" value="CAH1395260.1"/>
    <property type="molecule type" value="Genomic_DNA"/>
</dbReference>
<evidence type="ECO:0000313" key="4">
    <source>
        <dbReference type="Proteomes" id="UP001152798"/>
    </source>
</evidence>
<dbReference type="Proteomes" id="UP001152798">
    <property type="component" value="Chromosome 3"/>
</dbReference>
<sequence length="177" mass="20415">MFEYRLFSFFTLLTPLNSCSLNCNFSYSLDCIRSAMVKITKKIMFITMFGEHMLRRKKRSESDLNRLNRALCVQLVLSELSVVNYSCSLSRMNFINTLFHIIGAYLTRMLLPDVEKMVRLAVAILTLYLPLVAVGGTFCFLTGSDVEQAITSWYTQKIMATYNVFYERDEKSIDTPS</sequence>
<dbReference type="OrthoDB" id="10399099at2759"/>
<evidence type="ECO:0000313" key="3">
    <source>
        <dbReference type="EMBL" id="CAH1395260.1"/>
    </source>
</evidence>
<organism evidence="3 4">
    <name type="scientific">Nezara viridula</name>
    <name type="common">Southern green stink bug</name>
    <name type="synonym">Cimex viridulus</name>
    <dbReference type="NCBI Taxonomy" id="85310"/>
    <lineage>
        <taxon>Eukaryota</taxon>
        <taxon>Metazoa</taxon>
        <taxon>Ecdysozoa</taxon>
        <taxon>Arthropoda</taxon>
        <taxon>Hexapoda</taxon>
        <taxon>Insecta</taxon>
        <taxon>Pterygota</taxon>
        <taxon>Neoptera</taxon>
        <taxon>Paraneoptera</taxon>
        <taxon>Hemiptera</taxon>
        <taxon>Heteroptera</taxon>
        <taxon>Panheteroptera</taxon>
        <taxon>Pentatomomorpha</taxon>
        <taxon>Pentatomoidea</taxon>
        <taxon>Pentatomidae</taxon>
        <taxon>Pentatominae</taxon>
        <taxon>Nezara</taxon>
    </lineage>
</organism>